<sequence>MGIQLKQFNFSINRLRENLQREHKRQKEKQLDY</sequence>
<keyword evidence="2" id="KW-1185">Reference proteome</keyword>
<evidence type="ECO:0000313" key="2">
    <source>
        <dbReference type="Proteomes" id="UP000692954"/>
    </source>
</evidence>
<comment type="caution">
    <text evidence="1">The sequence shown here is derived from an EMBL/GenBank/DDBJ whole genome shotgun (WGS) entry which is preliminary data.</text>
</comment>
<dbReference type="Proteomes" id="UP000692954">
    <property type="component" value="Unassembled WGS sequence"/>
</dbReference>
<evidence type="ECO:0000313" key="1">
    <source>
        <dbReference type="EMBL" id="CAD8129898.1"/>
    </source>
</evidence>
<reference evidence="1" key="1">
    <citation type="submission" date="2021-01" db="EMBL/GenBank/DDBJ databases">
        <authorList>
            <consortium name="Genoscope - CEA"/>
            <person name="William W."/>
        </authorList>
    </citation>
    <scope>NUCLEOTIDE SEQUENCE</scope>
</reference>
<name>A0A8S1RNU0_9CILI</name>
<proteinExistence type="predicted"/>
<accession>A0A8S1RNU0</accession>
<gene>
    <name evidence="1" type="ORF">PSON_ATCC_30995.1.T2500003</name>
</gene>
<dbReference type="AlphaFoldDB" id="A0A8S1RNU0"/>
<organism evidence="1 2">
    <name type="scientific">Paramecium sonneborni</name>
    <dbReference type="NCBI Taxonomy" id="65129"/>
    <lineage>
        <taxon>Eukaryota</taxon>
        <taxon>Sar</taxon>
        <taxon>Alveolata</taxon>
        <taxon>Ciliophora</taxon>
        <taxon>Intramacronucleata</taxon>
        <taxon>Oligohymenophorea</taxon>
        <taxon>Peniculida</taxon>
        <taxon>Parameciidae</taxon>
        <taxon>Paramecium</taxon>
    </lineage>
</organism>
<dbReference type="EMBL" id="CAJJDN010000250">
    <property type="protein sequence ID" value="CAD8129898.1"/>
    <property type="molecule type" value="Genomic_DNA"/>
</dbReference>
<protein>
    <submittedName>
        <fullName evidence="1">Uncharacterized protein</fullName>
    </submittedName>
</protein>